<dbReference type="PANTHER" id="PTHR38439">
    <property type="entry name" value="AURACYANIN-B"/>
    <property type="match status" value="1"/>
</dbReference>
<protein>
    <recommendedName>
        <fullName evidence="4">EfeO-type cupredoxin-like domain-containing protein</fullName>
    </recommendedName>
</protein>
<evidence type="ECO:0000259" key="4">
    <source>
        <dbReference type="Pfam" id="PF13473"/>
    </source>
</evidence>
<dbReference type="Gene3D" id="2.60.40.420">
    <property type="entry name" value="Cupredoxins - blue copper proteins"/>
    <property type="match status" value="1"/>
</dbReference>
<gene>
    <name evidence="5" type="ORF">E6H03_08905</name>
</gene>
<evidence type="ECO:0000256" key="1">
    <source>
        <dbReference type="ARBA" id="ARBA00022723"/>
    </source>
</evidence>
<dbReference type="AlphaFoldDB" id="A0A537JAQ5"/>
<evidence type="ECO:0000313" key="6">
    <source>
        <dbReference type="Proteomes" id="UP000318093"/>
    </source>
</evidence>
<dbReference type="InterPro" id="IPR033138">
    <property type="entry name" value="Cu_oxidase_CS"/>
</dbReference>
<proteinExistence type="predicted"/>
<dbReference type="GO" id="GO:0046872">
    <property type="term" value="F:metal ion binding"/>
    <property type="evidence" value="ECO:0007669"/>
    <property type="project" value="UniProtKB-KW"/>
</dbReference>
<sequence>MRLAAAGLVIGALLMPASAGAQAQTAVRIEMSEFAFRPAAITLTAGRPVRLVLVNEGQIAHQFETAYLRALPVRIVGDTLHAEMPGLEFIRLNPGGTARLEFVPRRKGRFVFACTIEGHQEAGMRGVLDVR</sequence>
<name>A0A537JAQ5_9BACT</name>
<dbReference type="InterPro" id="IPR050845">
    <property type="entry name" value="Cu-binding_ET"/>
</dbReference>
<dbReference type="Pfam" id="PF13473">
    <property type="entry name" value="Cupredoxin_1"/>
    <property type="match status" value="1"/>
</dbReference>
<feature type="chain" id="PRO_5022052326" description="EfeO-type cupredoxin-like domain-containing protein" evidence="3">
    <location>
        <begin position="24"/>
        <end position="131"/>
    </location>
</feature>
<feature type="domain" description="EfeO-type cupredoxin-like" evidence="4">
    <location>
        <begin position="8"/>
        <end position="118"/>
    </location>
</feature>
<comment type="caution">
    <text evidence="5">The sequence shown here is derived from an EMBL/GenBank/DDBJ whole genome shotgun (WGS) entry which is preliminary data.</text>
</comment>
<dbReference type="EMBL" id="VBAN01000277">
    <property type="protein sequence ID" value="TMI80166.1"/>
    <property type="molecule type" value="Genomic_DNA"/>
</dbReference>
<dbReference type="SUPFAM" id="SSF49503">
    <property type="entry name" value="Cupredoxins"/>
    <property type="match status" value="1"/>
</dbReference>
<accession>A0A537JAQ5</accession>
<evidence type="ECO:0000313" key="5">
    <source>
        <dbReference type="EMBL" id="TMI80166.1"/>
    </source>
</evidence>
<keyword evidence="1" id="KW-0479">Metal-binding</keyword>
<dbReference type="InterPro" id="IPR028096">
    <property type="entry name" value="EfeO_Cupredoxin"/>
</dbReference>
<keyword evidence="2" id="KW-0186">Copper</keyword>
<dbReference type="PANTHER" id="PTHR38439:SF3">
    <property type="entry name" value="COPPER-RESISTANT CUPROPROTEIN COPI"/>
    <property type="match status" value="1"/>
</dbReference>
<evidence type="ECO:0000256" key="2">
    <source>
        <dbReference type="ARBA" id="ARBA00023008"/>
    </source>
</evidence>
<feature type="signal peptide" evidence="3">
    <location>
        <begin position="1"/>
        <end position="23"/>
    </location>
</feature>
<reference evidence="5 6" key="1">
    <citation type="journal article" date="2019" name="Nat. Microbiol.">
        <title>Mediterranean grassland soil C-N compound turnover is dependent on rainfall and depth, and is mediated by genomically divergent microorganisms.</title>
        <authorList>
            <person name="Diamond S."/>
            <person name="Andeer P.F."/>
            <person name="Li Z."/>
            <person name="Crits-Christoph A."/>
            <person name="Burstein D."/>
            <person name="Anantharaman K."/>
            <person name="Lane K.R."/>
            <person name="Thomas B.C."/>
            <person name="Pan C."/>
            <person name="Northen T.R."/>
            <person name="Banfield J.F."/>
        </authorList>
    </citation>
    <scope>NUCLEOTIDE SEQUENCE [LARGE SCALE GENOMIC DNA]</scope>
    <source>
        <strain evidence="5">NP_6</strain>
    </source>
</reference>
<evidence type="ECO:0000256" key="3">
    <source>
        <dbReference type="SAM" id="SignalP"/>
    </source>
</evidence>
<dbReference type="InterPro" id="IPR008972">
    <property type="entry name" value="Cupredoxin"/>
</dbReference>
<dbReference type="Proteomes" id="UP000318093">
    <property type="component" value="Unassembled WGS sequence"/>
</dbReference>
<organism evidence="5 6">
    <name type="scientific">Candidatus Segetimicrobium genomatis</name>
    <dbReference type="NCBI Taxonomy" id="2569760"/>
    <lineage>
        <taxon>Bacteria</taxon>
        <taxon>Bacillati</taxon>
        <taxon>Candidatus Sysuimicrobiota</taxon>
        <taxon>Candidatus Sysuimicrobiia</taxon>
        <taxon>Candidatus Sysuimicrobiales</taxon>
        <taxon>Candidatus Segetimicrobiaceae</taxon>
        <taxon>Candidatus Segetimicrobium</taxon>
    </lineage>
</organism>
<dbReference type="PROSITE" id="PS00079">
    <property type="entry name" value="MULTICOPPER_OXIDASE1"/>
    <property type="match status" value="1"/>
</dbReference>
<keyword evidence="3" id="KW-0732">Signal</keyword>